<proteinExistence type="predicted"/>
<dbReference type="Proteomes" id="UP000696573">
    <property type="component" value="Unassembled WGS sequence"/>
</dbReference>
<comment type="caution">
    <text evidence="1">The sequence shown here is derived from an EMBL/GenBank/DDBJ whole genome shotgun (WGS) entry which is preliminary data.</text>
</comment>
<gene>
    <name evidence="1" type="ORF">CRHIZ90672A_00016276</name>
</gene>
<dbReference type="AlphaFoldDB" id="A0A9N9VU16"/>
<accession>A0A9N9VU16</accession>
<organism evidence="1 2">
    <name type="scientific">Clonostachys rhizophaga</name>
    <dbReference type="NCBI Taxonomy" id="160324"/>
    <lineage>
        <taxon>Eukaryota</taxon>
        <taxon>Fungi</taxon>
        <taxon>Dikarya</taxon>
        <taxon>Ascomycota</taxon>
        <taxon>Pezizomycotina</taxon>
        <taxon>Sordariomycetes</taxon>
        <taxon>Hypocreomycetidae</taxon>
        <taxon>Hypocreales</taxon>
        <taxon>Bionectriaceae</taxon>
        <taxon>Clonostachys</taxon>
    </lineage>
</organism>
<sequence length="94" mass="10434">MTMPLGDCATLQPSKRSEIVPRPVALFYWASTTCFPTRKGHTDVLAGPQRNRPIGRLLMYRWVLVALADVMSQVIGSWMSERNTVTVLHGAGGY</sequence>
<protein>
    <submittedName>
        <fullName evidence="1">Uncharacterized protein</fullName>
    </submittedName>
</protein>
<reference evidence="1" key="1">
    <citation type="submission" date="2021-10" db="EMBL/GenBank/DDBJ databases">
        <authorList>
            <person name="Piombo E."/>
        </authorList>
    </citation>
    <scope>NUCLEOTIDE SEQUENCE</scope>
</reference>
<name>A0A9N9VU16_9HYPO</name>
<dbReference type="EMBL" id="CABFNQ020000757">
    <property type="protein sequence ID" value="CAH0036278.1"/>
    <property type="molecule type" value="Genomic_DNA"/>
</dbReference>
<evidence type="ECO:0000313" key="1">
    <source>
        <dbReference type="EMBL" id="CAH0036278.1"/>
    </source>
</evidence>
<evidence type="ECO:0000313" key="2">
    <source>
        <dbReference type="Proteomes" id="UP000696573"/>
    </source>
</evidence>
<keyword evidence="2" id="KW-1185">Reference proteome</keyword>